<feature type="binding site" evidence="6">
    <location>
        <position position="235"/>
    </location>
    <ligand>
        <name>K(+)</name>
        <dbReference type="ChEBI" id="CHEBI:29103"/>
    </ligand>
</feature>
<dbReference type="InterPro" id="IPR027368">
    <property type="entry name" value="MnmE_dom2"/>
</dbReference>
<dbReference type="InterPro" id="IPR031168">
    <property type="entry name" value="G_TrmE"/>
</dbReference>
<keyword evidence="5 6" id="KW-0342">GTP-binding</keyword>
<keyword evidence="4 6" id="KW-0630">Potassium</keyword>
<comment type="caution">
    <text evidence="6">Lacks conserved residue(s) required for the propagation of feature annotation.</text>
</comment>
<feature type="binding site" evidence="6">
    <location>
        <begin position="235"/>
        <end position="240"/>
    </location>
    <ligand>
        <name>GTP</name>
        <dbReference type="ChEBI" id="CHEBI:37565"/>
    </ligand>
</feature>
<dbReference type="Pfam" id="PF10396">
    <property type="entry name" value="TrmE_N"/>
    <property type="match status" value="1"/>
</dbReference>
<comment type="function">
    <text evidence="6">Exhibits a very high intrinsic GTPase hydrolysis rate. Involved in the addition of a carboxymethylaminomethyl (cmnm) group at the wobble position (U34) of certain tRNAs, forming tRNA-cmnm(5)s(2)U34.</text>
</comment>
<reference evidence="9" key="1">
    <citation type="journal article" date="2019" name="Int. J. Syst. Evol. Microbiol.">
        <title>The Global Catalogue of Microorganisms (GCM) 10K type strain sequencing project: providing services to taxonomists for standard genome sequencing and annotation.</title>
        <authorList>
            <consortium name="The Broad Institute Genomics Platform"/>
            <consortium name="The Broad Institute Genome Sequencing Center for Infectious Disease"/>
            <person name="Wu L."/>
            <person name="Ma J."/>
        </authorList>
    </citation>
    <scope>NUCLEOTIDE SEQUENCE [LARGE SCALE GENOMIC DNA]</scope>
    <source>
        <strain evidence="9">JCM 17564</strain>
    </source>
</reference>
<keyword evidence="9" id="KW-1185">Reference proteome</keyword>
<dbReference type="Gene3D" id="3.40.50.300">
    <property type="entry name" value="P-loop containing nucleotide triphosphate hydrolases"/>
    <property type="match status" value="1"/>
</dbReference>
<feature type="binding site" evidence="6">
    <location>
        <position position="254"/>
    </location>
    <ligand>
        <name>K(+)</name>
        <dbReference type="ChEBI" id="CHEBI:29103"/>
    </ligand>
</feature>
<dbReference type="NCBIfam" id="TIGR00231">
    <property type="entry name" value="small_GTP"/>
    <property type="match status" value="1"/>
</dbReference>
<keyword evidence="6" id="KW-0378">Hydrolase</keyword>
<comment type="cofactor">
    <cofactor evidence="6">
        <name>K(+)</name>
        <dbReference type="ChEBI" id="CHEBI:29103"/>
    </cofactor>
    <text evidence="6">Binds 1 potassium ion per subunit.</text>
</comment>
<dbReference type="CDD" id="cd14858">
    <property type="entry name" value="TrmE_N"/>
    <property type="match status" value="1"/>
</dbReference>
<evidence type="ECO:0000313" key="9">
    <source>
        <dbReference type="Proteomes" id="UP001424459"/>
    </source>
</evidence>
<feature type="binding site" evidence="6">
    <location>
        <begin position="279"/>
        <end position="282"/>
    </location>
    <ligand>
        <name>GTP</name>
        <dbReference type="ChEBI" id="CHEBI:37565"/>
    </ligand>
</feature>
<evidence type="ECO:0000256" key="2">
    <source>
        <dbReference type="ARBA" id="ARBA00022694"/>
    </source>
</evidence>
<evidence type="ECO:0000256" key="1">
    <source>
        <dbReference type="ARBA" id="ARBA00011043"/>
    </source>
</evidence>
<protein>
    <recommendedName>
        <fullName evidence="6">tRNA modification GTPase MnmE</fullName>
        <ecNumber evidence="6">3.6.-.-</ecNumber>
    </recommendedName>
</protein>
<feature type="binding site" evidence="6">
    <location>
        <position position="260"/>
    </location>
    <ligand>
        <name>Mg(2+)</name>
        <dbReference type="ChEBI" id="CHEBI:18420"/>
    </ligand>
</feature>
<feature type="binding site" evidence="6">
    <location>
        <position position="259"/>
    </location>
    <ligand>
        <name>K(+)</name>
        <dbReference type="ChEBI" id="CHEBI:29103"/>
    </ligand>
</feature>
<comment type="subcellular location">
    <subcellularLocation>
        <location evidence="6">Cytoplasm</location>
    </subcellularLocation>
</comment>
<feature type="domain" description="TrmE-type G" evidence="7">
    <location>
        <begin position="225"/>
        <end position="364"/>
    </location>
</feature>
<feature type="binding site" evidence="6">
    <location>
        <begin position="254"/>
        <end position="260"/>
    </location>
    <ligand>
        <name>GTP</name>
        <dbReference type="ChEBI" id="CHEBI:37565"/>
    </ligand>
</feature>
<feature type="binding site" evidence="6">
    <location>
        <position position="130"/>
    </location>
    <ligand>
        <name>(6S)-5-formyl-5,6,7,8-tetrahydrofolate</name>
        <dbReference type="ChEBI" id="CHEBI:57457"/>
    </ligand>
</feature>
<proteinExistence type="inferred from homology"/>
<dbReference type="PANTHER" id="PTHR42714">
    <property type="entry name" value="TRNA MODIFICATION GTPASE GTPBP3"/>
    <property type="match status" value="1"/>
</dbReference>
<dbReference type="PANTHER" id="PTHR42714:SF2">
    <property type="entry name" value="TRNA MODIFICATION GTPASE GTPBP3, MITOCHONDRIAL"/>
    <property type="match status" value="1"/>
</dbReference>
<evidence type="ECO:0000256" key="4">
    <source>
        <dbReference type="ARBA" id="ARBA00022958"/>
    </source>
</evidence>
<dbReference type="Gene3D" id="1.20.120.430">
    <property type="entry name" value="tRNA modification GTPase MnmE domain 2"/>
    <property type="match status" value="1"/>
</dbReference>
<dbReference type="Gene3D" id="3.30.1360.120">
    <property type="entry name" value="Probable tRNA modification gtpase trme, domain 1"/>
    <property type="match status" value="1"/>
</dbReference>
<dbReference type="InterPro" id="IPR027266">
    <property type="entry name" value="TrmE/GcvT-like"/>
</dbReference>
<sequence length="436" mass="46079">MKRLAETGQTARVTDTIFALSSGALPAAVAIVRCSGPLAEEALERLAGPLPPPRELALRTLRAGDGTTIDRALVVRFAAPATVTGEPLVEFHCHGGRAVVARLLAELASMEGLRHAEPGEFTRRALGNGRLDLTQAEGLGELLGAETEWQRRAAVATAGGALRHQVEAWRTRLVMLSAQAEAAIDYVDEDETEPSMGLLAAAADDLRAEWERWLASPRAELLADGLRVVLAGPPNSGKSSLFNALSGSDKAIVTPIAGTTRDVIETRLDLGGIPITLVDTAGLRDSEDEVERIGVSRARAAQEEADLLLWLGDPRAAPTGRSTILVHARADERSDPAPLASIATSVIGGEGLDTLTSAIAERAKNILPPPDRTALNRRQATSLEIACDALTDVTANDIVITADALRRALLALDHLSGRSSTEDVLDALFGRFCLGK</sequence>
<comment type="subunit">
    <text evidence="6">Homodimer. Heterotetramer of two MnmE and two MnmG subunits.</text>
</comment>
<dbReference type="HAMAP" id="MF_00379">
    <property type="entry name" value="GTPase_MnmE"/>
    <property type="match status" value="1"/>
</dbReference>
<keyword evidence="2 6" id="KW-0819">tRNA processing</keyword>
<dbReference type="InterPro" id="IPR018948">
    <property type="entry name" value="GTP-bd_TrmE_N"/>
</dbReference>
<dbReference type="SUPFAM" id="SSF103025">
    <property type="entry name" value="Folate-binding domain"/>
    <property type="match status" value="1"/>
</dbReference>
<keyword evidence="6" id="KW-0460">Magnesium</keyword>
<dbReference type="InterPro" id="IPR025867">
    <property type="entry name" value="MnmE_helical"/>
</dbReference>
<dbReference type="EC" id="3.6.-.-" evidence="6"/>
<evidence type="ECO:0000256" key="5">
    <source>
        <dbReference type="ARBA" id="ARBA00023134"/>
    </source>
</evidence>
<dbReference type="InterPro" id="IPR006073">
    <property type="entry name" value="GTP-bd"/>
</dbReference>
<evidence type="ECO:0000259" key="7">
    <source>
        <dbReference type="PROSITE" id="PS51709"/>
    </source>
</evidence>
<evidence type="ECO:0000256" key="3">
    <source>
        <dbReference type="ARBA" id="ARBA00022741"/>
    </source>
</evidence>
<dbReference type="InterPro" id="IPR004520">
    <property type="entry name" value="GTPase_MnmE"/>
</dbReference>
<feature type="binding site" evidence="6">
    <location>
        <position position="256"/>
    </location>
    <ligand>
        <name>K(+)</name>
        <dbReference type="ChEBI" id="CHEBI:29103"/>
    </ligand>
</feature>
<comment type="similarity">
    <text evidence="1 6">Belongs to the TRAFAC class TrmE-Era-EngA-EngB-Septin-like GTPase superfamily. TrmE GTPase family.</text>
</comment>
<gene>
    <name evidence="6 8" type="primary">mnmE</name>
    <name evidence="6" type="synonym">trmE</name>
    <name evidence="8" type="ORF">GCM10022281_08710</name>
</gene>
<dbReference type="InterPro" id="IPR027417">
    <property type="entry name" value="P-loop_NTPase"/>
</dbReference>
<feature type="binding site" evidence="6">
    <location>
        <position position="436"/>
    </location>
    <ligand>
        <name>(6S)-5-formyl-5,6,7,8-tetrahydrofolate</name>
        <dbReference type="ChEBI" id="CHEBI:57457"/>
    </ligand>
</feature>
<dbReference type="SUPFAM" id="SSF52540">
    <property type="entry name" value="P-loop containing nucleoside triphosphate hydrolases"/>
    <property type="match status" value="1"/>
</dbReference>
<dbReference type="NCBIfam" id="NF003661">
    <property type="entry name" value="PRK05291.1-3"/>
    <property type="match status" value="1"/>
</dbReference>
<dbReference type="SUPFAM" id="SSF116878">
    <property type="entry name" value="TrmE connector domain"/>
    <property type="match status" value="1"/>
</dbReference>
<dbReference type="Pfam" id="PF12631">
    <property type="entry name" value="MnmE_helical"/>
    <property type="match status" value="1"/>
</dbReference>
<feature type="binding site" evidence="6">
    <location>
        <position position="90"/>
    </location>
    <ligand>
        <name>(6S)-5-formyl-5,6,7,8-tetrahydrofolate</name>
        <dbReference type="ChEBI" id="CHEBI:57457"/>
    </ligand>
</feature>
<dbReference type="CDD" id="cd04164">
    <property type="entry name" value="trmE"/>
    <property type="match status" value="1"/>
</dbReference>
<name>A0ABP7TUD3_9SPHN</name>
<organism evidence="8 9">
    <name type="scientific">Sphingomonas rosea</name>
    <dbReference type="NCBI Taxonomy" id="335605"/>
    <lineage>
        <taxon>Bacteria</taxon>
        <taxon>Pseudomonadati</taxon>
        <taxon>Pseudomonadota</taxon>
        <taxon>Alphaproteobacteria</taxon>
        <taxon>Sphingomonadales</taxon>
        <taxon>Sphingomonadaceae</taxon>
        <taxon>Sphingomonas</taxon>
    </lineage>
</organism>
<keyword evidence="6" id="KW-0479">Metal-binding</keyword>
<evidence type="ECO:0000256" key="6">
    <source>
        <dbReference type="HAMAP-Rule" id="MF_00379"/>
    </source>
</evidence>
<evidence type="ECO:0000313" key="8">
    <source>
        <dbReference type="EMBL" id="GAA4031420.1"/>
    </source>
</evidence>
<dbReference type="PROSITE" id="PS51709">
    <property type="entry name" value="G_TRME"/>
    <property type="match status" value="1"/>
</dbReference>
<feature type="binding site" evidence="6">
    <location>
        <position position="33"/>
    </location>
    <ligand>
        <name>(6S)-5-formyl-5,6,7,8-tetrahydrofolate</name>
        <dbReference type="ChEBI" id="CHEBI:57457"/>
    </ligand>
</feature>
<feature type="binding site" evidence="6">
    <location>
        <position position="239"/>
    </location>
    <ligand>
        <name>Mg(2+)</name>
        <dbReference type="ChEBI" id="CHEBI:18420"/>
    </ligand>
</feature>
<keyword evidence="3 6" id="KW-0547">Nucleotide-binding</keyword>
<dbReference type="Pfam" id="PF01926">
    <property type="entry name" value="MMR_HSR1"/>
    <property type="match status" value="1"/>
</dbReference>
<accession>A0ABP7TUD3</accession>
<keyword evidence="6" id="KW-0963">Cytoplasm</keyword>
<dbReference type="EMBL" id="BAABBR010000001">
    <property type="protein sequence ID" value="GAA4031420.1"/>
    <property type="molecule type" value="Genomic_DNA"/>
</dbReference>
<dbReference type="InterPro" id="IPR005225">
    <property type="entry name" value="Small_GTP-bd"/>
</dbReference>
<dbReference type="Proteomes" id="UP001424459">
    <property type="component" value="Unassembled WGS sequence"/>
</dbReference>
<comment type="caution">
    <text evidence="8">The sequence shown here is derived from an EMBL/GenBank/DDBJ whole genome shotgun (WGS) entry which is preliminary data.</text>
</comment>